<evidence type="ECO:0000313" key="1">
    <source>
        <dbReference type="EMBL" id="KTF06039.1"/>
    </source>
</evidence>
<comment type="caution">
    <text evidence="1">The sequence shown here is derived from an EMBL/GenBank/DDBJ whole genome shotgun (WGS) entry which is preliminary data.</text>
</comment>
<sequence length="38" mass="3894">MLEDSLVGAVSQISQLWAQGDVIARQPLAGVALGDAVD</sequence>
<proteinExistence type="predicted"/>
<organism evidence="1">
    <name type="scientific">marine sediment metagenome</name>
    <dbReference type="NCBI Taxonomy" id="412755"/>
    <lineage>
        <taxon>unclassified sequences</taxon>
        <taxon>metagenomes</taxon>
        <taxon>ecological metagenomes</taxon>
    </lineage>
</organism>
<accession>A0A1B6NRF6</accession>
<dbReference type="EMBL" id="AYSL01001408">
    <property type="protein sequence ID" value="KTF06039.1"/>
    <property type="molecule type" value="Genomic_DNA"/>
</dbReference>
<gene>
    <name evidence="1" type="ORF">MGSAQ_002466</name>
</gene>
<reference evidence="1" key="1">
    <citation type="submission" date="2013-11" db="EMBL/GenBank/DDBJ databases">
        <title>Microbial diversity, functional groups and degradation webs in Northern and Southern Mediterranean and Red Sea marine crude oil polluted sites.</title>
        <authorList>
            <person name="Daffonchio D."/>
            <person name="Mapelli F."/>
            <person name="Ferrer M."/>
            <person name="Richter M."/>
            <person name="Cherif A."/>
            <person name="Malkawi H.I."/>
            <person name="Yakimov M.M."/>
            <person name="Abdel-Fattah Y.R."/>
            <person name="Blaghen M."/>
            <person name="Golyshin P.N."/>
            <person name="Kalogerakis N."/>
            <person name="Boon N."/>
            <person name="Magagnini M."/>
            <person name="Fava F."/>
        </authorList>
    </citation>
    <scope>NUCLEOTIDE SEQUENCE</scope>
</reference>
<protein>
    <submittedName>
        <fullName evidence="1">Uncharacterized protein</fullName>
    </submittedName>
</protein>
<dbReference type="AlphaFoldDB" id="A0A1B6NRF6"/>
<name>A0A1B6NRF6_9ZZZZ</name>